<proteinExistence type="predicted"/>
<evidence type="ECO:0000313" key="2">
    <source>
        <dbReference type="Proteomes" id="UP001549164"/>
    </source>
</evidence>
<dbReference type="RefSeq" id="WP_354434995.1">
    <property type="nucleotide sequence ID" value="NZ_JBEPLY010000011.1"/>
</dbReference>
<reference evidence="1 2" key="1">
    <citation type="submission" date="2024-06" db="EMBL/GenBank/DDBJ databases">
        <title>Genomic Encyclopedia of Type Strains, Phase IV (KMG-IV): sequencing the most valuable type-strain genomes for metagenomic binning, comparative biology and taxonomic classification.</title>
        <authorList>
            <person name="Goeker M."/>
        </authorList>
    </citation>
    <scope>NUCLEOTIDE SEQUENCE [LARGE SCALE GENOMIC DNA]</scope>
    <source>
        <strain evidence="1 2">DSM 28102</strain>
    </source>
</reference>
<name>A0ABV2IG05_9HYPH</name>
<gene>
    <name evidence="1" type="ORF">ABID12_003098</name>
</gene>
<dbReference type="EMBL" id="JBEPLY010000011">
    <property type="protein sequence ID" value="MET3601147.1"/>
    <property type="molecule type" value="Genomic_DNA"/>
</dbReference>
<accession>A0ABV2IG05</accession>
<dbReference type="Proteomes" id="UP001549164">
    <property type="component" value="Unassembled WGS sequence"/>
</dbReference>
<organism evidence="1 2">
    <name type="scientific">Martelella mangrovi</name>
    <dbReference type="NCBI Taxonomy" id="1397477"/>
    <lineage>
        <taxon>Bacteria</taxon>
        <taxon>Pseudomonadati</taxon>
        <taxon>Pseudomonadota</taxon>
        <taxon>Alphaproteobacteria</taxon>
        <taxon>Hyphomicrobiales</taxon>
        <taxon>Aurantimonadaceae</taxon>
        <taxon>Martelella</taxon>
    </lineage>
</organism>
<sequence length="48" mass="5532">MRLTIRIGAARDEVTIDGHTFDRSTLKGSEKAVMRQMVRSTLKQLWKV</sequence>
<protein>
    <submittedName>
        <fullName evidence="1">Uncharacterized protein</fullName>
    </submittedName>
</protein>
<keyword evidence="2" id="KW-1185">Reference proteome</keyword>
<comment type="caution">
    <text evidence="1">The sequence shown here is derived from an EMBL/GenBank/DDBJ whole genome shotgun (WGS) entry which is preliminary data.</text>
</comment>
<evidence type="ECO:0000313" key="1">
    <source>
        <dbReference type="EMBL" id="MET3601147.1"/>
    </source>
</evidence>